<dbReference type="AlphaFoldDB" id="A0A6B8KHI7"/>
<sequence>MKRVLRYGACLMCLTQSAAGQQYESGGGHSYLSGETANPYAYQRHTEDRSSDYGYRHPANGYAYPYEDGEHYSPYAYDRFRGYRDR</sequence>
<gene>
    <name evidence="1" type="ORF">H2LOC_016120</name>
</gene>
<evidence type="ECO:0000313" key="1">
    <source>
        <dbReference type="EMBL" id="QGM47092.1"/>
    </source>
</evidence>
<dbReference type="Proteomes" id="UP000309061">
    <property type="component" value="Chromosome"/>
</dbReference>
<reference evidence="1 2" key="1">
    <citation type="submission" date="2019-11" db="EMBL/GenBank/DDBJ databases">
        <title>The genome sequence of Methylocystis heyeri.</title>
        <authorList>
            <person name="Oshkin I.Y."/>
            <person name="Miroshnikov K."/>
            <person name="Dedysh S.N."/>
        </authorList>
    </citation>
    <scope>NUCLEOTIDE SEQUENCE [LARGE SCALE GENOMIC DNA]</scope>
    <source>
        <strain evidence="1 2">H2</strain>
    </source>
</reference>
<dbReference type="EMBL" id="CP046052">
    <property type="protein sequence ID" value="QGM47092.1"/>
    <property type="molecule type" value="Genomic_DNA"/>
</dbReference>
<protein>
    <submittedName>
        <fullName evidence="1">Uncharacterized protein</fullName>
    </submittedName>
</protein>
<name>A0A6B8KHI7_9HYPH</name>
<evidence type="ECO:0000313" key="2">
    <source>
        <dbReference type="Proteomes" id="UP000309061"/>
    </source>
</evidence>
<dbReference type="RefSeq" id="WP_136497959.1">
    <property type="nucleotide sequence ID" value="NZ_CP046052.1"/>
</dbReference>
<dbReference type="KEGG" id="mhey:H2LOC_016120"/>
<keyword evidence="2" id="KW-1185">Reference proteome</keyword>
<accession>A0A6B8KHI7</accession>
<proteinExistence type="predicted"/>
<organism evidence="1 2">
    <name type="scientific">Methylocystis heyeri</name>
    <dbReference type="NCBI Taxonomy" id="391905"/>
    <lineage>
        <taxon>Bacteria</taxon>
        <taxon>Pseudomonadati</taxon>
        <taxon>Pseudomonadota</taxon>
        <taxon>Alphaproteobacteria</taxon>
        <taxon>Hyphomicrobiales</taxon>
        <taxon>Methylocystaceae</taxon>
        <taxon>Methylocystis</taxon>
    </lineage>
</organism>